<protein>
    <submittedName>
        <fullName evidence="3">Helix-turn-helix transcriptional regulator</fullName>
    </submittedName>
</protein>
<dbReference type="Pfam" id="PF01381">
    <property type="entry name" value="HTH_3"/>
    <property type="match status" value="1"/>
</dbReference>
<evidence type="ECO:0000313" key="3">
    <source>
        <dbReference type="EMBL" id="MBC8575263.1"/>
    </source>
</evidence>
<dbReference type="Gene3D" id="1.10.260.40">
    <property type="entry name" value="lambda repressor-like DNA-binding domains"/>
    <property type="match status" value="1"/>
</dbReference>
<dbReference type="EMBL" id="JACRTB010000003">
    <property type="protein sequence ID" value="MBC8575263.1"/>
    <property type="molecule type" value="Genomic_DNA"/>
</dbReference>
<dbReference type="PANTHER" id="PTHR46558">
    <property type="entry name" value="TRACRIPTIONAL REGULATORY PROTEIN-RELATED-RELATED"/>
    <property type="match status" value="1"/>
</dbReference>
<keyword evidence="1" id="KW-0238">DNA-binding</keyword>
<feature type="domain" description="HTH cro/C1-type" evidence="2">
    <location>
        <begin position="5"/>
        <end position="59"/>
    </location>
</feature>
<proteinExistence type="predicted"/>
<keyword evidence="4" id="KW-1185">Reference proteome</keyword>
<dbReference type="InterPro" id="IPR001387">
    <property type="entry name" value="Cro/C1-type_HTH"/>
</dbReference>
<dbReference type="PROSITE" id="PS50943">
    <property type="entry name" value="HTH_CROC1"/>
    <property type="match status" value="1"/>
</dbReference>
<dbReference type="PANTHER" id="PTHR46558:SF14">
    <property type="entry name" value="HTH-TYPE TRANSCRIPTIONAL REGULATOR ANSR"/>
    <property type="match status" value="1"/>
</dbReference>
<evidence type="ECO:0000313" key="4">
    <source>
        <dbReference type="Proteomes" id="UP000658131"/>
    </source>
</evidence>
<evidence type="ECO:0000256" key="1">
    <source>
        <dbReference type="ARBA" id="ARBA00023125"/>
    </source>
</evidence>
<evidence type="ECO:0000259" key="2">
    <source>
        <dbReference type="PROSITE" id="PS50943"/>
    </source>
</evidence>
<dbReference type="SUPFAM" id="SSF47413">
    <property type="entry name" value="lambda repressor-like DNA-binding domains"/>
    <property type="match status" value="1"/>
</dbReference>
<comment type="caution">
    <text evidence="3">The sequence shown here is derived from an EMBL/GenBank/DDBJ whole genome shotgun (WGS) entry which is preliminary data.</text>
</comment>
<dbReference type="Proteomes" id="UP000658131">
    <property type="component" value="Unassembled WGS sequence"/>
</dbReference>
<reference evidence="3 4" key="1">
    <citation type="submission" date="2020-08" db="EMBL/GenBank/DDBJ databases">
        <title>Genome public.</title>
        <authorList>
            <person name="Liu C."/>
            <person name="Sun Q."/>
        </authorList>
    </citation>
    <scope>NUCLEOTIDE SEQUENCE [LARGE SCALE GENOMIC DNA]</scope>
    <source>
        <strain evidence="3 4">BX1</strain>
    </source>
</reference>
<organism evidence="3 4">
    <name type="scientific">Yanshouia hominis</name>
    <dbReference type="NCBI Taxonomy" id="2763673"/>
    <lineage>
        <taxon>Bacteria</taxon>
        <taxon>Bacillati</taxon>
        <taxon>Bacillota</taxon>
        <taxon>Clostridia</taxon>
        <taxon>Eubacteriales</taxon>
        <taxon>Oscillospiraceae</taxon>
        <taxon>Yanshouia</taxon>
    </lineage>
</organism>
<accession>A0ABR7NHV4</accession>
<dbReference type="SMART" id="SM00530">
    <property type="entry name" value="HTH_XRE"/>
    <property type="match status" value="1"/>
</dbReference>
<name>A0ABR7NHV4_9FIRM</name>
<dbReference type="InterPro" id="IPR010982">
    <property type="entry name" value="Lambda_DNA-bd_dom_sf"/>
</dbReference>
<gene>
    <name evidence="3" type="ORF">H8717_02395</name>
</gene>
<dbReference type="CDD" id="cd00093">
    <property type="entry name" value="HTH_XRE"/>
    <property type="match status" value="1"/>
</dbReference>
<sequence>MRTRIRDLREDRDWTQKELADRLKISRSAYSAYENGANAPPLEILIALADLYRVSVDYLLFRTDFPGMMR</sequence>